<protein>
    <recommendedName>
        <fullName evidence="4">HTH araC/xylS-type domain-containing protein</fullName>
    </recommendedName>
</protein>
<evidence type="ECO:0000256" key="1">
    <source>
        <dbReference type="ARBA" id="ARBA00023015"/>
    </source>
</evidence>
<sequence>MERAKEMLAADPRRTVTAVALAVGFGSSAHFAKAFRKFAGTTPSAWQRQNAA</sequence>
<dbReference type="InterPro" id="IPR050204">
    <property type="entry name" value="AraC_XylS_family_regulators"/>
</dbReference>
<evidence type="ECO:0000256" key="2">
    <source>
        <dbReference type="ARBA" id="ARBA00023125"/>
    </source>
</evidence>
<feature type="domain" description="HTH araC/xylS-type" evidence="4">
    <location>
        <begin position="1"/>
        <end position="49"/>
    </location>
</feature>
<dbReference type="GO" id="GO:0003700">
    <property type="term" value="F:DNA-binding transcription factor activity"/>
    <property type="evidence" value="ECO:0007669"/>
    <property type="project" value="InterPro"/>
</dbReference>
<accession>A0A6J4H903</accession>
<dbReference type="InterPro" id="IPR018060">
    <property type="entry name" value="HTH_AraC"/>
</dbReference>
<keyword evidence="1" id="KW-0805">Transcription regulation</keyword>
<dbReference type="InterPro" id="IPR009057">
    <property type="entry name" value="Homeodomain-like_sf"/>
</dbReference>
<dbReference type="InterPro" id="IPR020449">
    <property type="entry name" value="Tscrpt_reg_AraC-type_HTH"/>
</dbReference>
<dbReference type="Gene3D" id="1.10.10.60">
    <property type="entry name" value="Homeodomain-like"/>
    <property type="match status" value="1"/>
</dbReference>
<dbReference type="PANTHER" id="PTHR46796">
    <property type="entry name" value="HTH-TYPE TRANSCRIPTIONAL ACTIVATOR RHAS-RELATED"/>
    <property type="match status" value="1"/>
</dbReference>
<keyword evidence="2" id="KW-0238">DNA-binding</keyword>
<dbReference type="PANTHER" id="PTHR46796:SF14">
    <property type="entry name" value="TRANSCRIPTIONAL REGULATORY PROTEIN"/>
    <property type="match status" value="1"/>
</dbReference>
<dbReference type="EMBL" id="CADCTL010000029">
    <property type="protein sequence ID" value="CAA9216513.1"/>
    <property type="molecule type" value="Genomic_DNA"/>
</dbReference>
<evidence type="ECO:0000313" key="5">
    <source>
        <dbReference type="EMBL" id="CAA9216513.1"/>
    </source>
</evidence>
<dbReference type="SUPFAM" id="SSF46689">
    <property type="entry name" value="Homeodomain-like"/>
    <property type="match status" value="1"/>
</dbReference>
<dbReference type="AlphaFoldDB" id="A0A6J4H903"/>
<organism evidence="5">
    <name type="scientific">uncultured Acetobacteraceae bacterium</name>
    <dbReference type="NCBI Taxonomy" id="169975"/>
    <lineage>
        <taxon>Bacteria</taxon>
        <taxon>Pseudomonadati</taxon>
        <taxon>Pseudomonadota</taxon>
        <taxon>Alphaproteobacteria</taxon>
        <taxon>Acetobacterales</taxon>
        <taxon>Acetobacteraceae</taxon>
        <taxon>environmental samples</taxon>
    </lineage>
</organism>
<name>A0A6J4H903_9PROT</name>
<dbReference type="GO" id="GO:0043565">
    <property type="term" value="F:sequence-specific DNA binding"/>
    <property type="evidence" value="ECO:0007669"/>
    <property type="project" value="InterPro"/>
</dbReference>
<proteinExistence type="predicted"/>
<gene>
    <name evidence="5" type="ORF">AVDCRST_MAG04-376</name>
</gene>
<evidence type="ECO:0000259" key="4">
    <source>
        <dbReference type="PROSITE" id="PS01124"/>
    </source>
</evidence>
<keyword evidence="3" id="KW-0804">Transcription</keyword>
<dbReference type="PROSITE" id="PS01124">
    <property type="entry name" value="HTH_ARAC_FAMILY_2"/>
    <property type="match status" value="1"/>
</dbReference>
<dbReference type="Pfam" id="PF12833">
    <property type="entry name" value="HTH_18"/>
    <property type="match status" value="1"/>
</dbReference>
<dbReference type="PRINTS" id="PR00032">
    <property type="entry name" value="HTHARAC"/>
</dbReference>
<reference evidence="5" key="1">
    <citation type="submission" date="2020-02" db="EMBL/GenBank/DDBJ databases">
        <authorList>
            <person name="Meier V. D."/>
        </authorList>
    </citation>
    <scope>NUCLEOTIDE SEQUENCE</scope>
    <source>
        <strain evidence="5">AVDCRST_MAG04</strain>
    </source>
</reference>
<evidence type="ECO:0000256" key="3">
    <source>
        <dbReference type="ARBA" id="ARBA00023163"/>
    </source>
</evidence>